<dbReference type="Pfam" id="PF06999">
    <property type="entry name" value="Suc_Fer-like"/>
    <property type="match status" value="1"/>
</dbReference>
<evidence type="ECO:0000256" key="2">
    <source>
        <dbReference type="SAM" id="MobiDB-lite"/>
    </source>
</evidence>
<feature type="compositionally biased region" description="Pro residues" evidence="2">
    <location>
        <begin position="141"/>
        <end position="152"/>
    </location>
</feature>
<dbReference type="AlphaFoldDB" id="A0AA39NLX1"/>
<reference evidence="3" key="1">
    <citation type="submission" date="2023-06" db="EMBL/GenBank/DDBJ databases">
        <authorList>
            <consortium name="Lawrence Berkeley National Laboratory"/>
            <person name="Ahrendt S."/>
            <person name="Sahu N."/>
            <person name="Indic B."/>
            <person name="Wong-Bajracharya J."/>
            <person name="Merenyi Z."/>
            <person name="Ke H.-M."/>
            <person name="Monk M."/>
            <person name="Kocsube S."/>
            <person name="Drula E."/>
            <person name="Lipzen A."/>
            <person name="Balint B."/>
            <person name="Henrissat B."/>
            <person name="Andreopoulos B."/>
            <person name="Martin F.M."/>
            <person name="Harder C.B."/>
            <person name="Rigling D."/>
            <person name="Ford K.L."/>
            <person name="Foster G.D."/>
            <person name="Pangilinan J."/>
            <person name="Papanicolaou A."/>
            <person name="Barry K."/>
            <person name="LaButti K."/>
            <person name="Viragh M."/>
            <person name="Koriabine M."/>
            <person name="Yan M."/>
            <person name="Riley R."/>
            <person name="Champramary S."/>
            <person name="Plett K.L."/>
            <person name="Tsai I.J."/>
            <person name="Slot J."/>
            <person name="Sipos G."/>
            <person name="Plett J."/>
            <person name="Nagy L.G."/>
            <person name="Grigoriev I.V."/>
        </authorList>
    </citation>
    <scope>NUCLEOTIDE SEQUENCE</scope>
    <source>
        <strain evidence="3">CCBAS 213</strain>
    </source>
</reference>
<dbReference type="InterPro" id="IPR036249">
    <property type="entry name" value="Thioredoxin-like_sf"/>
</dbReference>
<name>A0AA39NLX1_ARMTA</name>
<dbReference type="SUPFAM" id="SSF52833">
    <property type="entry name" value="Thioredoxin-like"/>
    <property type="match status" value="1"/>
</dbReference>
<accession>A0AA39NLX1</accession>
<dbReference type="InterPro" id="IPR009737">
    <property type="entry name" value="Aim32/Apd1-like"/>
</dbReference>
<comment type="caution">
    <text evidence="3">The sequence shown here is derived from an EMBL/GenBank/DDBJ whole genome shotgun (WGS) entry which is preliminary data.</text>
</comment>
<dbReference type="Gene3D" id="3.40.30.10">
    <property type="entry name" value="Glutaredoxin"/>
    <property type="match status" value="1"/>
</dbReference>
<dbReference type="PANTHER" id="PTHR31902">
    <property type="entry name" value="ACTIN PATCHES DISTAL PROTEIN 1"/>
    <property type="match status" value="1"/>
</dbReference>
<sequence>MFALRRVAALVLGQDNSPQGLHAELEASAVPVTNAQCRSCPDPCNDGHEGYPKFDVDMESHMLGSVKPYRRQLVISTGKTDWDREVTDTKGSLAAFLSQVEHRRLHVAHPRRPSVTAVSRSPPADSILLEEKVCSIVSPHNPLPPPPPPPPSHNTSGVFNATDSKRVSILNGSHNTLCHDPDYETILVFPDYKLVTEVPRSVEGAQNLWDTCVDPELGRAGGVLEKSPFNSWVIPYACVILLCSHKKRDKRCSIAAAKLEHAFTQTLESKEWTVDTQLEHPMEEPLEEFVGSLEEQEENVTRHLRELQGKKKALIIRNSHIGGHRYAGNCIIYTPRGTGVWYGRVSTHEVDSIVANTIEDGLVLPKLLRGGVNISRPGCSNLHDW</sequence>
<dbReference type="PANTHER" id="PTHR31902:SF14">
    <property type="entry name" value="ACTIN PATCHES DISTAL PROTEIN 1"/>
    <property type="match status" value="1"/>
</dbReference>
<protein>
    <submittedName>
        <fullName evidence="3">Sucraseferredoxin-like protein</fullName>
    </submittedName>
</protein>
<feature type="region of interest" description="Disordered" evidence="2">
    <location>
        <begin position="139"/>
        <end position="159"/>
    </location>
</feature>
<dbReference type="CDD" id="cd03062">
    <property type="entry name" value="TRX_Fd_Sucrase"/>
    <property type="match status" value="1"/>
</dbReference>
<evidence type="ECO:0000256" key="1">
    <source>
        <dbReference type="SAM" id="Coils"/>
    </source>
</evidence>
<dbReference type="RefSeq" id="XP_060338345.1">
    <property type="nucleotide sequence ID" value="XM_060471136.1"/>
</dbReference>
<organism evidence="3 4">
    <name type="scientific">Armillaria tabescens</name>
    <name type="common">Ringless honey mushroom</name>
    <name type="synonym">Agaricus tabescens</name>
    <dbReference type="NCBI Taxonomy" id="1929756"/>
    <lineage>
        <taxon>Eukaryota</taxon>
        <taxon>Fungi</taxon>
        <taxon>Dikarya</taxon>
        <taxon>Basidiomycota</taxon>
        <taxon>Agaricomycotina</taxon>
        <taxon>Agaricomycetes</taxon>
        <taxon>Agaricomycetidae</taxon>
        <taxon>Agaricales</taxon>
        <taxon>Marasmiineae</taxon>
        <taxon>Physalacriaceae</taxon>
        <taxon>Desarmillaria</taxon>
    </lineage>
</organism>
<feature type="coiled-coil region" evidence="1">
    <location>
        <begin position="286"/>
        <end position="313"/>
    </location>
</feature>
<dbReference type="EMBL" id="JAUEPS010000002">
    <property type="protein sequence ID" value="KAK0468070.1"/>
    <property type="molecule type" value="Genomic_DNA"/>
</dbReference>
<keyword evidence="4" id="KW-1185">Reference proteome</keyword>
<proteinExistence type="predicted"/>
<evidence type="ECO:0000313" key="4">
    <source>
        <dbReference type="Proteomes" id="UP001175211"/>
    </source>
</evidence>
<gene>
    <name evidence="3" type="ORF">EV420DRAFT_1502677</name>
</gene>
<evidence type="ECO:0000313" key="3">
    <source>
        <dbReference type="EMBL" id="KAK0468070.1"/>
    </source>
</evidence>
<keyword evidence="1" id="KW-0175">Coiled coil</keyword>
<dbReference type="Proteomes" id="UP001175211">
    <property type="component" value="Unassembled WGS sequence"/>
</dbReference>
<dbReference type="GeneID" id="85354684"/>